<feature type="signal peptide" evidence="1">
    <location>
        <begin position="1"/>
        <end position="34"/>
    </location>
</feature>
<feature type="chain" id="PRO_5046701819" description="DUF8176 domain-containing protein" evidence="1">
    <location>
        <begin position="35"/>
        <end position="186"/>
    </location>
</feature>
<evidence type="ECO:0000259" key="2">
    <source>
        <dbReference type="Pfam" id="PF26527"/>
    </source>
</evidence>
<comment type="caution">
    <text evidence="3">The sequence shown here is derived from an EMBL/GenBank/DDBJ whole genome shotgun (WGS) entry which is preliminary data.</text>
</comment>
<dbReference type="Proteomes" id="UP001108089">
    <property type="component" value="Unassembled WGS sequence"/>
</dbReference>
<evidence type="ECO:0000256" key="1">
    <source>
        <dbReference type="SAM" id="SignalP"/>
    </source>
</evidence>
<sequence>MTYVHTTIPAHRRRPATHRALVVCTALVAAATIAAGCSQTSSVSIDEFAADQSPTLPALPAISPITCDRSSAEPGETVTRDAGGHDTPIDAVAAYHHAVITTRDPSQVAAAVAPGQSMGSPALIEAAFDGFPAGTTYCLRMRQTDATTVLATLDYQPPAAPPAQYKVRATTTGAAGQIRLTGEVDQ</sequence>
<organism evidence="3 4">
    <name type="scientific">Gordonia tangerina</name>
    <dbReference type="NCBI Taxonomy" id="2911060"/>
    <lineage>
        <taxon>Bacteria</taxon>
        <taxon>Bacillati</taxon>
        <taxon>Actinomycetota</taxon>
        <taxon>Actinomycetes</taxon>
        <taxon>Mycobacteriales</taxon>
        <taxon>Gordoniaceae</taxon>
        <taxon>Gordonia</taxon>
    </lineage>
</organism>
<keyword evidence="4" id="KW-1185">Reference proteome</keyword>
<gene>
    <name evidence="3" type="ORF">L1892_20010</name>
</gene>
<keyword evidence="1" id="KW-0732">Signal</keyword>
<name>A0ABS9DPZ7_9ACTN</name>
<feature type="domain" description="DUF8176" evidence="2">
    <location>
        <begin position="69"/>
        <end position="181"/>
    </location>
</feature>
<dbReference type="RefSeq" id="WP_235725404.1">
    <property type="nucleotide sequence ID" value="NZ_JAKGCU010000024.1"/>
</dbReference>
<protein>
    <recommendedName>
        <fullName evidence="2">DUF8176 domain-containing protein</fullName>
    </recommendedName>
</protein>
<dbReference type="InterPro" id="IPR058489">
    <property type="entry name" value="DUF8176"/>
</dbReference>
<evidence type="ECO:0000313" key="3">
    <source>
        <dbReference type="EMBL" id="MCF3940659.1"/>
    </source>
</evidence>
<proteinExistence type="predicted"/>
<dbReference type="Pfam" id="PF26527">
    <property type="entry name" value="DUF8176"/>
    <property type="match status" value="1"/>
</dbReference>
<reference evidence="3" key="1">
    <citation type="submission" date="2022-01" db="EMBL/GenBank/DDBJ databases">
        <title>Gordonia xiamenensis sp. nov., isolated from surface seawater in Xiamen.</title>
        <authorList>
            <person name="He Y.F."/>
        </authorList>
    </citation>
    <scope>NUCLEOTIDE SEQUENCE</scope>
    <source>
        <strain evidence="3">GW1C4-4</strain>
    </source>
</reference>
<evidence type="ECO:0000313" key="4">
    <source>
        <dbReference type="Proteomes" id="UP001108089"/>
    </source>
</evidence>
<accession>A0ABS9DPZ7</accession>
<dbReference type="EMBL" id="JAKGCU010000024">
    <property type="protein sequence ID" value="MCF3940659.1"/>
    <property type="molecule type" value="Genomic_DNA"/>
</dbReference>